<protein>
    <submittedName>
        <fullName evidence="1">Uncharacterized protein</fullName>
    </submittedName>
</protein>
<organism evidence="1">
    <name type="scientific">Anguilla anguilla</name>
    <name type="common">European freshwater eel</name>
    <name type="synonym">Muraena anguilla</name>
    <dbReference type="NCBI Taxonomy" id="7936"/>
    <lineage>
        <taxon>Eukaryota</taxon>
        <taxon>Metazoa</taxon>
        <taxon>Chordata</taxon>
        <taxon>Craniata</taxon>
        <taxon>Vertebrata</taxon>
        <taxon>Euteleostomi</taxon>
        <taxon>Actinopterygii</taxon>
        <taxon>Neopterygii</taxon>
        <taxon>Teleostei</taxon>
        <taxon>Anguilliformes</taxon>
        <taxon>Anguillidae</taxon>
        <taxon>Anguilla</taxon>
    </lineage>
</organism>
<proteinExistence type="predicted"/>
<name>A0A0E9QSR0_ANGAN</name>
<evidence type="ECO:0000313" key="1">
    <source>
        <dbReference type="EMBL" id="JAH19158.1"/>
    </source>
</evidence>
<accession>A0A0E9QSR0</accession>
<dbReference type="EMBL" id="GBXM01089419">
    <property type="protein sequence ID" value="JAH19158.1"/>
    <property type="molecule type" value="Transcribed_RNA"/>
</dbReference>
<reference evidence="1" key="1">
    <citation type="submission" date="2014-11" db="EMBL/GenBank/DDBJ databases">
        <authorList>
            <person name="Amaro Gonzalez C."/>
        </authorList>
    </citation>
    <scope>NUCLEOTIDE SEQUENCE</scope>
</reference>
<reference evidence="1" key="2">
    <citation type="journal article" date="2015" name="Fish Shellfish Immunol.">
        <title>Early steps in the European eel (Anguilla anguilla)-Vibrio vulnificus interaction in the gills: Role of the RtxA13 toxin.</title>
        <authorList>
            <person name="Callol A."/>
            <person name="Pajuelo D."/>
            <person name="Ebbesson L."/>
            <person name="Teles M."/>
            <person name="MacKenzie S."/>
            <person name="Amaro C."/>
        </authorList>
    </citation>
    <scope>NUCLEOTIDE SEQUENCE</scope>
</reference>
<sequence length="25" mass="2881">MSCNYACLNKWVLSCVLNEESESEE</sequence>
<dbReference type="AlphaFoldDB" id="A0A0E9QSR0"/>